<accession>A0A0H2S0L7</accession>
<feature type="region of interest" description="Disordered" evidence="1">
    <location>
        <begin position="142"/>
        <end position="171"/>
    </location>
</feature>
<dbReference type="InParanoid" id="A0A0H2S0L7"/>
<sequence length="304" mass="32336">MSSESTDMSTTATSSSEQSTGSSNNNNNQNNGNSTSSSLYLFTFLATLLLLLAVSCAIVARSLVVRRRFRRRVEEAIAAGLIPPTNAPPGFGGVGGLGGMGGRRRDIGQKPTMWDSWLAPTSGDVGWGDIKPVSVKVLSETLTGAGLPRDPPKNSNGRTPNAPSNDYNARPRHRLLSAIPFPLTYRQSPSPAPTPNPSNNDSPNAEIEKSSADTSPASLQVAVLIAMPSPYRPQSWSAYNNSNDASELTRTKGKERSSNSMYLDGEEDLPDVVFGVAEVPWDVNASTLSSSEDVVPLLSNEKTP</sequence>
<dbReference type="EMBL" id="KQ085904">
    <property type="protein sequence ID" value="KLO17524.1"/>
    <property type="molecule type" value="Genomic_DNA"/>
</dbReference>
<proteinExistence type="predicted"/>
<keyword evidence="2" id="KW-0812">Transmembrane</keyword>
<feature type="region of interest" description="Disordered" evidence="1">
    <location>
        <begin position="235"/>
        <end position="264"/>
    </location>
</feature>
<dbReference type="Proteomes" id="UP000053477">
    <property type="component" value="Unassembled WGS sequence"/>
</dbReference>
<keyword evidence="2" id="KW-1133">Transmembrane helix</keyword>
<feature type="transmembrane region" description="Helical" evidence="2">
    <location>
        <begin position="39"/>
        <end position="64"/>
    </location>
</feature>
<feature type="compositionally biased region" description="Polar residues" evidence="1">
    <location>
        <begin position="153"/>
        <end position="167"/>
    </location>
</feature>
<feature type="region of interest" description="Disordered" evidence="1">
    <location>
        <begin position="183"/>
        <end position="215"/>
    </location>
</feature>
<keyword evidence="2" id="KW-0472">Membrane</keyword>
<organism evidence="3 4">
    <name type="scientific">Schizopora paradoxa</name>
    <dbReference type="NCBI Taxonomy" id="27342"/>
    <lineage>
        <taxon>Eukaryota</taxon>
        <taxon>Fungi</taxon>
        <taxon>Dikarya</taxon>
        <taxon>Basidiomycota</taxon>
        <taxon>Agaricomycotina</taxon>
        <taxon>Agaricomycetes</taxon>
        <taxon>Hymenochaetales</taxon>
        <taxon>Schizoporaceae</taxon>
        <taxon>Schizopora</taxon>
    </lineage>
</organism>
<feature type="compositionally biased region" description="Polar residues" evidence="1">
    <location>
        <begin position="235"/>
        <end position="246"/>
    </location>
</feature>
<dbReference type="AlphaFoldDB" id="A0A0H2S0L7"/>
<reference evidence="3 4" key="1">
    <citation type="submission" date="2015-04" db="EMBL/GenBank/DDBJ databases">
        <title>Complete genome sequence of Schizopora paradoxa KUC8140, a cosmopolitan wood degrader in East Asia.</title>
        <authorList>
            <consortium name="DOE Joint Genome Institute"/>
            <person name="Min B."/>
            <person name="Park H."/>
            <person name="Jang Y."/>
            <person name="Kim J.-J."/>
            <person name="Kim K.H."/>
            <person name="Pangilinan J."/>
            <person name="Lipzen A."/>
            <person name="Riley R."/>
            <person name="Grigoriev I.V."/>
            <person name="Spatafora J.W."/>
            <person name="Choi I.-G."/>
        </authorList>
    </citation>
    <scope>NUCLEOTIDE SEQUENCE [LARGE SCALE GENOMIC DNA]</scope>
    <source>
        <strain evidence="3 4">KUC8140</strain>
    </source>
</reference>
<evidence type="ECO:0000256" key="1">
    <source>
        <dbReference type="SAM" id="MobiDB-lite"/>
    </source>
</evidence>
<evidence type="ECO:0000256" key="2">
    <source>
        <dbReference type="SAM" id="Phobius"/>
    </source>
</evidence>
<evidence type="ECO:0000313" key="4">
    <source>
        <dbReference type="Proteomes" id="UP000053477"/>
    </source>
</evidence>
<protein>
    <submittedName>
        <fullName evidence="3">Uncharacterized protein</fullName>
    </submittedName>
</protein>
<evidence type="ECO:0000313" key="3">
    <source>
        <dbReference type="EMBL" id="KLO17524.1"/>
    </source>
</evidence>
<feature type="compositionally biased region" description="Basic and acidic residues" evidence="1">
    <location>
        <begin position="247"/>
        <end position="257"/>
    </location>
</feature>
<gene>
    <name evidence="3" type="ORF">SCHPADRAFT_900619</name>
</gene>
<name>A0A0H2S0L7_9AGAM</name>
<keyword evidence="4" id="KW-1185">Reference proteome</keyword>
<dbReference type="OrthoDB" id="3256943at2759"/>
<feature type="region of interest" description="Disordered" evidence="1">
    <location>
        <begin position="1"/>
        <end position="31"/>
    </location>
</feature>